<dbReference type="PANTHER" id="PTHR33884:SF3">
    <property type="entry name" value="UPF0410 PROTEIN YMGE"/>
    <property type="match status" value="1"/>
</dbReference>
<dbReference type="EMBL" id="BSNK01000002">
    <property type="protein sequence ID" value="GLQ24076.1"/>
    <property type="molecule type" value="Genomic_DNA"/>
</dbReference>
<reference evidence="8" key="2">
    <citation type="submission" date="2023-01" db="EMBL/GenBank/DDBJ databases">
        <title>Draft genome sequence of Algimonas ampicilliniresistens strain NBRC 108219.</title>
        <authorList>
            <person name="Sun Q."/>
            <person name="Mori K."/>
        </authorList>
    </citation>
    <scope>NUCLEOTIDE SEQUENCE</scope>
    <source>
        <strain evidence="8">NBRC 108219</strain>
    </source>
</reference>
<keyword evidence="5 7" id="KW-1133">Transmembrane helix</keyword>
<protein>
    <recommendedName>
        <fullName evidence="10">GlsB/YeaQ/YmgE family stress response membrane protein</fullName>
    </recommendedName>
</protein>
<keyword evidence="6 7" id="KW-0472">Membrane</keyword>
<feature type="transmembrane region" description="Helical" evidence="7">
    <location>
        <begin position="57"/>
        <end position="78"/>
    </location>
</feature>
<accession>A0ABQ5V948</accession>
<keyword evidence="3" id="KW-1003">Cell membrane</keyword>
<evidence type="ECO:0000256" key="2">
    <source>
        <dbReference type="ARBA" id="ARBA00011006"/>
    </source>
</evidence>
<dbReference type="Pfam" id="PF04226">
    <property type="entry name" value="Transgly_assoc"/>
    <property type="match status" value="1"/>
</dbReference>
<evidence type="ECO:0000256" key="4">
    <source>
        <dbReference type="ARBA" id="ARBA00022692"/>
    </source>
</evidence>
<evidence type="ECO:0000256" key="7">
    <source>
        <dbReference type="SAM" id="Phobius"/>
    </source>
</evidence>
<name>A0ABQ5V948_9PROT</name>
<evidence type="ECO:0000256" key="6">
    <source>
        <dbReference type="ARBA" id="ARBA00023136"/>
    </source>
</evidence>
<dbReference type="RefSeq" id="WP_284390144.1">
    <property type="nucleotide sequence ID" value="NZ_BSNK01000002.1"/>
</dbReference>
<evidence type="ECO:0000256" key="5">
    <source>
        <dbReference type="ARBA" id="ARBA00022989"/>
    </source>
</evidence>
<keyword evidence="9" id="KW-1185">Reference proteome</keyword>
<evidence type="ECO:0000256" key="3">
    <source>
        <dbReference type="ARBA" id="ARBA00022475"/>
    </source>
</evidence>
<comment type="similarity">
    <text evidence="2">Belongs to the UPF0410 family.</text>
</comment>
<comment type="subcellular location">
    <subcellularLocation>
        <location evidence="1">Cell membrane</location>
        <topology evidence="1">Multi-pass membrane protein</topology>
    </subcellularLocation>
</comment>
<keyword evidence="4 7" id="KW-0812">Transmembrane</keyword>
<evidence type="ECO:0000313" key="9">
    <source>
        <dbReference type="Proteomes" id="UP001161391"/>
    </source>
</evidence>
<evidence type="ECO:0000313" key="8">
    <source>
        <dbReference type="EMBL" id="GLQ24076.1"/>
    </source>
</evidence>
<evidence type="ECO:0000256" key="1">
    <source>
        <dbReference type="ARBA" id="ARBA00004651"/>
    </source>
</evidence>
<dbReference type="InterPro" id="IPR007341">
    <property type="entry name" value="Transgly_assoc"/>
</dbReference>
<evidence type="ECO:0008006" key="10">
    <source>
        <dbReference type="Google" id="ProtNLM"/>
    </source>
</evidence>
<gene>
    <name evidence="8" type="ORF">GCM10007853_19500</name>
</gene>
<feature type="transmembrane region" description="Helical" evidence="7">
    <location>
        <begin position="28"/>
        <end position="50"/>
    </location>
</feature>
<reference evidence="8" key="1">
    <citation type="journal article" date="2014" name="Int. J. Syst. Evol. Microbiol.">
        <title>Complete genome of a new Firmicutes species belonging to the dominant human colonic microbiota ('Ruminococcus bicirculans') reveals two chromosomes and a selective capacity to utilize plant glucans.</title>
        <authorList>
            <consortium name="NISC Comparative Sequencing Program"/>
            <person name="Wegmann U."/>
            <person name="Louis P."/>
            <person name="Goesmann A."/>
            <person name="Henrissat B."/>
            <person name="Duncan S.H."/>
            <person name="Flint H.J."/>
        </authorList>
    </citation>
    <scope>NUCLEOTIDE SEQUENCE</scope>
    <source>
        <strain evidence="8">NBRC 108219</strain>
    </source>
</reference>
<comment type="caution">
    <text evidence="8">The sequence shown here is derived from an EMBL/GenBank/DDBJ whole genome shotgun (WGS) entry which is preliminary data.</text>
</comment>
<dbReference type="PANTHER" id="PTHR33884">
    <property type="entry name" value="UPF0410 PROTEIN YMGE"/>
    <property type="match status" value="1"/>
</dbReference>
<organism evidence="8 9">
    <name type="scientific">Algimonas ampicilliniresistens</name>
    <dbReference type="NCBI Taxonomy" id="1298735"/>
    <lineage>
        <taxon>Bacteria</taxon>
        <taxon>Pseudomonadati</taxon>
        <taxon>Pseudomonadota</taxon>
        <taxon>Alphaproteobacteria</taxon>
        <taxon>Maricaulales</taxon>
        <taxon>Robiginitomaculaceae</taxon>
        <taxon>Algimonas</taxon>
    </lineage>
</organism>
<sequence>MALIIWLIIGGLAGWAAGSVMKAARPYGLIGDVILGILGAIAGGWLFGLLGLSASGLIGSFVTAFIGAMILIWLVRAIKKS</sequence>
<dbReference type="Proteomes" id="UP001161391">
    <property type="component" value="Unassembled WGS sequence"/>
</dbReference>
<proteinExistence type="inferred from homology"/>